<feature type="transmembrane region" description="Helical" evidence="1">
    <location>
        <begin position="292"/>
        <end position="311"/>
    </location>
</feature>
<evidence type="ECO:0000256" key="1">
    <source>
        <dbReference type="SAM" id="Phobius"/>
    </source>
</evidence>
<feature type="transmembrane region" description="Helical" evidence="1">
    <location>
        <begin position="97"/>
        <end position="118"/>
    </location>
</feature>
<name>A0AAV3R4X0_LITER</name>
<comment type="caution">
    <text evidence="2">The sequence shown here is derived from an EMBL/GenBank/DDBJ whole genome shotgun (WGS) entry which is preliminary data.</text>
</comment>
<evidence type="ECO:0000313" key="2">
    <source>
        <dbReference type="EMBL" id="GAA0170371.1"/>
    </source>
</evidence>
<feature type="transmembrane region" description="Helical" evidence="1">
    <location>
        <begin position="187"/>
        <end position="213"/>
    </location>
</feature>
<gene>
    <name evidence="2" type="ORF">LIER_24647</name>
</gene>
<dbReference type="AlphaFoldDB" id="A0AAV3R4X0"/>
<feature type="transmembrane region" description="Helical" evidence="1">
    <location>
        <begin position="397"/>
        <end position="415"/>
    </location>
</feature>
<evidence type="ECO:0000313" key="3">
    <source>
        <dbReference type="Proteomes" id="UP001454036"/>
    </source>
</evidence>
<keyword evidence="1" id="KW-0812">Transmembrane</keyword>
<accession>A0AAV3R4X0</accession>
<dbReference type="Proteomes" id="UP001454036">
    <property type="component" value="Unassembled WGS sequence"/>
</dbReference>
<proteinExistence type="predicted"/>
<keyword evidence="3" id="KW-1185">Reference proteome</keyword>
<feature type="transmembrane region" description="Helical" evidence="1">
    <location>
        <begin position="421"/>
        <end position="443"/>
    </location>
</feature>
<organism evidence="2 3">
    <name type="scientific">Lithospermum erythrorhizon</name>
    <name type="common">Purple gromwell</name>
    <name type="synonym">Lithospermum officinale var. erythrorhizon</name>
    <dbReference type="NCBI Taxonomy" id="34254"/>
    <lineage>
        <taxon>Eukaryota</taxon>
        <taxon>Viridiplantae</taxon>
        <taxon>Streptophyta</taxon>
        <taxon>Embryophyta</taxon>
        <taxon>Tracheophyta</taxon>
        <taxon>Spermatophyta</taxon>
        <taxon>Magnoliopsida</taxon>
        <taxon>eudicotyledons</taxon>
        <taxon>Gunneridae</taxon>
        <taxon>Pentapetalae</taxon>
        <taxon>asterids</taxon>
        <taxon>lamiids</taxon>
        <taxon>Boraginales</taxon>
        <taxon>Boraginaceae</taxon>
        <taxon>Boraginoideae</taxon>
        <taxon>Lithospermeae</taxon>
        <taxon>Lithospermum</taxon>
    </lineage>
</organism>
<protein>
    <submittedName>
        <fullName evidence="2">Guanyl-nucleotide exchange factor</fullName>
    </submittedName>
</protein>
<feature type="transmembrane region" description="Helical" evidence="1">
    <location>
        <begin position="149"/>
        <end position="167"/>
    </location>
</feature>
<dbReference type="PANTHER" id="PTHR31963">
    <property type="entry name" value="RAS GUANINE NUCLEOTIDE EXCHANGE FACTOR K"/>
    <property type="match status" value="1"/>
</dbReference>
<reference evidence="2 3" key="1">
    <citation type="submission" date="2024-01" db="EMBL/GenBank/DDBJ databases">
        <title>The complete chloroplast genome sequence of Lithospermum erythrorhizon: insights into the phylogenetic relationship among Boraginaceae species and the maternal lineages of purple gromwells.</title>
        <authorList>
            <person name="Okada T."/>
            <person name="Watanabe K."/>
        </authorList>
    </citation>
    <scope>NUCLEOTIDE SEQUENCE [LARGE SCALE GENOMIC DNA]</scope>
</reference>
<sequence length="444" mass="50530">MSQNSCPLPMSTPQAPLIDDQDSKHNLVQPQNDVVLEQSLNILETVLNFFGFFQISIFTTLLSWVVFISLAIALPVLRANFLHCSHCEKFEIQTFDLQVAVFQAISAAISLVCISHNLRKYGLRKLLFVDRHHGYVYQFREQYMQRIKIFYRFLGSWFTVCLLLKIARELARLMIYVDGGSWWQSIVIFFVSLLSWTYTTLIFLLGTALFNLVGNLQVIHFENYGKLLEKDLDVSVYIEEHMRLTNYLSKISHRFRLFLLLQFLFVSVCQFITLLQTTENQSFVNFINAGDFAVLTIVQIVGLVFCLSAAAKLSHRAQGLGSVASRWHALVTCNSGDAPPSFSANNSGILNDANQMGSYFASCSESDLESFDNQAYPTINHTQITSVMSTYHKRQAFVAYVQSNTGGFTIFGWLFDRVLVNTIFFIELSFVMFVLGKTIAIPVR</sequence>
<dbReference type="EMBL" id="BAABME010007219">
    <property type="protein sequence ID" value="GAA0170371.1"/>
    <property type="molecule type" value="Genomic_DNA"/>
</dbReference>
<keyword evidence="1" id="KW-1133">Transmembrane helix</keyword>
<feature type="transmembrane region" description="Helical" evidence="1">
    <location>
        <begin position="49"/>
        <end position="77"/>
    </location>
</feature>
<dbReference type="PANTHER" id="PTHR31963:SF28">
    <property type="entry name" value="GUSTATORY RECEPTOR"/>
    <property type="match status" value="1"/>
</dbReference>
<keyword evidence="1" id="KW-0472">Membrane</keyword>
<dbReference type="InterPro" id="IPR021924">
    <property type="entry name" value="DUF3537"/>
</dbReference>
<feature type="transmembrane region" description="Helical" evidence="1">
    <location>
        <begin position="257"/>
        <end position="277"/>
    </location>
</feature>
<dbReference type="Pfam" id="PF12056">
    <property type="entry name" value="DUF3537"/>
    <property type="match status" value="1"/>
</dbReference>